<dbReference type="Gene3D" id="1.10.10.10">
    <property type="entry name" value="Winged helix-like DNA-binding domain superfamily/Winged helix DNA-binding domain"/>
    <property type="match status" value="1"/>
</dbReference>
<dbReference type="InterPro" id="IPR005471">
    <property type="entry name" value="Tscrpt_reg_IclR_N"/>
</dbReference>
<dbReference type="EMBL" id="CP042345">
    <property type="protein sequence ID" value="QEA17015.1"/>
    <property type="molecule type" value="Genomic_DNA"/>
</dbReference>
<dbReference type="PROSITE" id="PS51077">
    <property type="entry name" value="HTH_ICLR"/>
    <property type="match status" value="1"/>
</dbReference>
<dbReference type="PANTHER" id="PTHR30136:SF35">
    <property type="entry name" value="HTH-TYPE TRANSCRIPTIONAL REGULATOR RV1719"/>
    <property type="match status" value="1"/>
</dbReference>
<sequence>MFGKGEWTMATVMREKKIKSADRVLEIFEMFSGDRKSVTVMDVARALNVPQSSTSELLGSLVRRGYLYRDRTERTFRPTARVALLGAWVQPDLFRQGRLLPMMDSLHEVTGEAVILASLIGVDVKHVHVVGEGLPETLGSGTEHHPLHSPFGVALLSMMYRENVRKLVHRLNAESDPALHMRYSHLEPQLNTASRQGYATGDLGDGRASVAVLLPERPGEEQLAIGIAGPVGRIAANSGQLVQTLRGAIAQCFSPHSGQDLRQVERPALVAMH</sequence>
<evidence type="ECO:0000313" key="4">
    <source>
        <dbReference type="EMBL" id="QEA17015.1"/>
    </source>
</evidence>
<dbReference type="InterPro" id="IPR029016">
    <property type="entry name" value="GAF-like_dom_sf"/>
</dbReference>
<evidence type="ECO:0000313" key="5">
    <source>
        <dbReference type="Proteomes" id="UP000321172"/>
    </source>
</evidence>
<dbReference type="SUPFAM" id="SSF46785">
    <property type="entry name" value="Winged helix' DNA-binding domain"/>
    <property type="match status" value="1"/>
</dbReference>
<reference evidence="4 5" key="1">
    <citation type="journal article" date="2013" name="J. Microbiol. Biotechnol.">
        <title>Novosphingobium ginsenosidimutans sp. nov., with the ability to convert ginsenoside.</title>
        <authorList>
            <person name="Kim J.K."/>
            <person name="He D."/>
            <person name="Liu Q.M."/>
            <person name="Park H.Y."/>
            <person name="Jung M.S."/>
            <person name="Yoon M.H."/>
            <person name="Kim S.C."/>
            <person name="Im W.T."/>
        </authorList>
    </citation>
    <scope>NUCLEOTIDE SEQUENCE [LARGE SCALE GENOMIC DNA]</scope>
    <source>
        <strain evidence="4 5">FW-6</strain>
    </source>
</reference>
<keyword evidence="5" id="KW-1185">Reference proteome</keyword>
<dbReference type="Pfam" id="PF09339">
    <property type="entry name" value="HTH_IclR"/>
    <property type="match status" value="1"/>
</dbReference>
<protein>
    <submittedName>
        <fullName evidence="4">Helix-turn-helix domain-containing protein</fullName>
    </submittedName>
</protein>
<dbReference type="InterPro" id="IPR050707">
    <property type="entry name" value="HTH_MetabolicPath_Reg"/>
</dbReference>
<dbReference type="GO" id="GO:0045892">
    <property type="term" value="P:negative regulation of DNA-templated transcription"/>
    <property type="evidence" value="ECO:0007669"/>
    <property type="project" value="TreeGrafter"/>
</dbReference>
<evidence type="ECO:0000256" key="2">
    <source>
        <dbReference type="ARBA" id="ARBA00023163"/>
    </source>
</evidence>
<dbReference type="AlphaFoldDB" id="A0A5B8S9J5"/>
<feature type="domain" description="HTH iclR-type" evidence="3">
    <location>
        <begin position="18"/>
        <end position="80"/>
    </location>
</feature>
<dbReference type="Proteomes" id="UP000321172">
    <property type="component" value="Chromosome"/>
</dbReference>
<keyword evidence="2" id="KW-0804">Transcription</keyword>
<organism evidence="4 5">
    <name type="scientific">Novosphingobium ginsenosidimutans</name>
    <dbReference type="NCBI Taxonomy" id="1176536"/>
    <lineage>
        <taxon>Bacteria</taxon>
        <taxon>Pseudomonadati</taxon>
        <taxon>Pseudomonadota</taxon>
        <taxon>Alphaproteobacteria</taxon>
        <taxon>Sphingomonadales</taxon>
        <taxon>Sphingomonadaceae</taxon>
        <taxon>Novosphingobium</taxon>
    </lineage>
</organism>
<proteinExistence type="predicted"/>
<gene>
    <name evidence="4" type="ORF">FRF71_13230</name>
</gene>
<dbReference type="GO" id="GO:0003700">
    <property type="term" value="F:DNA-binding transcription factor activity"/>
    <property type="evidence" value="ECO:0007669"/>
    <property type="project" value="TreeGrafter"/>
</dbReference>
<dbReference type="OrthoDB" id="1634354at2"/>
<dbReference type="KEGG" id="ngf:FRF71_13230"/>
<evidence type="ECO:0000259" key="3">
    <source>
        <dbReference type="PROSITE" id="PS51077"/>
    </source>
</evidence>
<evidence type="ECO:0000256" key="1">
    <source>
        <dbReference type="ARBA" id="ARBA00023015"/>
    </source>
</evidence>
<dbReference type="InterPro" id="IPR036388">
    <property type="entry name" value="WH-like_DNA-bd_sf"/>
</dbReference>
<dbReference type="InterPro" id="IPR036390">
    <property type="entry name" value="WH_DNA-bd_sf"/>
</dbReference>
<dbReference type="GO" id="GO:0003677">
    <property type="term" value="F:DNA binding"/>
    <property type="evidence" value="ECO:0007669"/>
    <property type="project" value="InterPro"/>
</dbReference>
<keyword evidence="1" id="KW-0805">Transcription regulation</keyword>
<name>A0A5B8S9J5_9SPHN</name>
<dbReference type="Gene3D" id="3.30.450.40">
    <property type="match status" value="1"/>
</dbReference>
<accession>A0A5B8S9J5</accession>
<dbReference type="SUPFAM" id="SSF55781">
    <property type="entry name" value="GAF domain-like"/>
    <property type="match status" value="1"/>
</dbReference>
<dbReference type="PANTHER" id="PTHR30136">
    <property type="entry name" value="HELIX-TURN-HELIX TRANSCRIPTIONAL REGULATOR, ICLR FAMILY"/>
    <property type="match status" value="1"/>
</dbReference>